<dbReference type="Pfam" id="PF13639">
    <property type="entry name" value="zf-RING_2"/>
    <property type="match status" value="1"/>
</dbReference>
<protein>
    <submittedName>
        <fullName evidence="1">Zinc c3hc4 type (Ring finger) domain-containing protein</fullName>
    </submittedName>
</protein>
<gene>
    <name evidence="1" type="ORF">cyc_01977</name>
</gene>
<reference evidence="1 2" key="1">
    <citation type="journal article" date="2016" name="BMC Genomics">
        <title>Comparative genomics reveals Cyclospora cayetanensis possesses coccidia-like metabolism and invasion components but unique surface antigens.</title>
        <authorList>
            <person name="Liu S."/>
            <person name="Wang L."/>
            <person name="Zheng H."/>
            <person name="Xu Z."/>
            <person name="Roellig D.M."/>
            <person name="Li N."/>
            <person name="Frace M.A."/>
            <person name="Tang K."/>
            <person name="Arrowood M.J."/>
            <person name="Moss D.M."/>
            <person name="Zhang L."/>
            <person name="Feng Y."/>
            <person name="Xiao L."/>
        </authorList>
    </citation>
    <scope>NUCLEOTIDE SEQUENCE [LARGE SCALE GENOMIC DNA]</scope>
    <source>
        <strain evidence="1 2">CHN_HEN01</strain>
    </source>
</reference>
<sequence length="394" mass="44786">MLERLLRFWGLPLWTVCPGAEPHLRRRYLTFSCPSPGMCWLPLPQGVLGLRLLLDALFYWKIGWIIFGLVITTAHLCVLCYSALYDELKTTRYFPLLVMMCTLGFIRLICCCIIFERIRDLRVVWWSRPVVGEVMQLLKCACWQVERMASCASSCVMFAALHVMYTEGSCTSTAPFLCRYMSVIILCFLSLLGPNVVVLLGTIAAFICVCCTTEAQLAVLFVNEPIANYSLPSRILHKLKEKTWSQLQCAYTTLSIMSAPYPGVLDSAICSICLCEYRSEDLIRILPCGHLFHSVCITRWFRSRASCPLRCHLNFCTGEIEISRRTDIEAQQEWALESSEEQERLSSSYYVPQVSEERGATTPSEEQEDQQAEGTAGHAEQEHHFSAVDSRYPV</sequence>
<accession>A0A1D3CZJ0</accession>
<dbReference type="InterPro" id="IPR001841">
    <property type="entry name" value="Znf_RING"/>
</dbReference>
<proteinExistence type="predicted"/>
<dbReference type="SMART" id="SM00184">
    <property type="entry name" value="RING"/>
    <property type="match status" value="1"/>
</dbReference>
<keyword evidence="2" id="KW-1185">Reference proteome</keyword>
<evidence type="ECO:0000313" key="1">
    <source>
        <dbReference type="EMBL" id="OEH76626.1"/>
    </source>
</evidence>
<dbReference type="VEuPathDB" id="ToxoDB:LOC34618894"/>
<name>A0A1D3CZJ0_9EIME</name>
<dbReference type="GO" id="GO:0016740">
    <property type="term" value="F:transferase activity"/>
    <property type="evidence" value="ECO:0007669"/>
    <property type="project" value="InterPro"/>
</dbReference>
<dbReference type="GO" id="GO:0016567">
    <property type="term" value="P:protein ubiquitination"/>
    <property type="evidence" value="ECO:0007669"/>
    <property type="project" value="InterPro"/>
</dbReference>
<dbReference type="PROSITE" id="PS50089">
    <property type="entry name" value="ZF_RING_2"/>
    <property type="match status" value="1"/>
</dbReference>
<dbReference type="VEuPathDB" id="ToxoDB:cyc_01977"/>
<dbReference type="GO" id="GO:0008270">
    <property type="term" value="F:zinc ion binding"/>
    <property type="evidence" value="ECO:0007669"/>
    <property type="project" value="UniProtKB-KW"/>
</dbReference>
<dbReference type="PANTHER" id="PTHR46592">
    <property type="entry name" value="RING-H2 FINGER PROTEIN ATL67"/>
    <property type="match status" value="1"/>
</dbReference>
<comment type="caution">
    <text evidence="1">The sequence shown here is derived from an EMBL/GenBank/DDBJ whole genome shotgun (WGS) entry which is preliminary data.</text>
</comment>
<dbReference type="GeneID" id="34618894"/>
<evidence type="ECO:0000313" key="2">
    <source>
        <dbReference type="Proteomes" id="UP000095192"/>
    </source>
</evidence>
<dbReference type="PANTHER" id="PTHR46592:SF14">
    <property type="entry name" value="RING-TYPE DOMAIN-CONTAINING PROTEIN"/>
    <property type="match status" value="1"/>
</dbReference>
<dbReference type="SUPFAM" id="SSF57850">
    <property type="entry name" value="RING/U-box"/>
    <property type="match status" value="1"/>
</dbReference>
<dbReference type="EMBL" id="JROU02001388">
    <property type="protein sequence ID" value="OEH76626.1"/>
    <property type="molecule type" value="Genomic_DNA"/>
</dbReference>
<dbReference type="OrthoDB" id="354637at2759"/>
<dbReference type="InterPro" id="IPR013083">
    <property type="entry name" value="Znf_RING/FYVE/PHD"/>
</dbReference>
<dbReference type="Proteomes" id="UP000095192">
    <property type="component" value="Unassembled WGS sequence"/>
</dbReference>
<dbReference type="InterPro" id="IPR044289">
    <property type="entry name" value="ATL67-70"/>
</dbReference>
<dbReference type="Gene3D" id="3.30.40.10">
    <property type="entry name" value="Zinc/RING finger domain, C3HC4 (zinc finger)"/>
    <property type="match status" value="1"/>
</dbReference>
<organism evidence="1 2">
    <name type="scientific">Cyclospora cayetanensis</name>
    <dbReference type="NCBI Taxonomy" id="88456"/>
    <lineage>
        <taxon>Eukaryota</taxon>
        <taxon>Sar</taxon>
        <taxon>Alveolata</taxon>
        <taxon>Apicomplexa</taxon>
        <taxon>Conoidasida</taxon>
        <taxon>Coccidia</taxon>
        <taxon>Eucoccidiorida</taxon>
        <taxon>Eimeriorina</taxon>
        <taxon>Eimeriidae</taxon>
        <taxon>Cyclospora</taxon>
    </lineage>
</organism>
<dbReference type="AlphaFoldDB" id="A0A1D3CZJ0"/>